<dbReference type="Proteomes" id="UP000027190">
    <property type="component" value="Unassembled WGS sequence"/>
</dbReference>
<proteinExistence type="predicted"/>
<dbReference type="STRING" id="1280947.HY30_07820"/>
<organism evidence="1 2">
    <name type="scientific">Hyphomonas chukchiensis</name>
    <dbReference type="NCBI Taxonomy" id="1280947"/>
    <lineage>
        <taxon>Bacteria</taxon>
        <taxon>Pseudomonadati</taxon>
        <taxon>Pseudomonadota</taxon>
        <taxon>Alphaproteobacteria</taxon>
        <taxon>Hyphomonadales</taxon>
        <taxon>Hyphomonadaceae</taxon>
        <taxon>Hyphomonas</taxon>
    </lineage>
</organism>
<keyword evidence="2" id="KW-1185">Reference proteome</keyword>
<sequence length="66" mass="7471">MGVLPVEWIQSAERRADAVKAELALFADSSQPGQAWAALDHIVFRVNLEPQSFNFGLERRSKVLRF</sequence>
<protein>
    <submittedName>
        <fullName evidence="1">Uncharacterized protein</fullName>
    </submittedName>
</protein>
<name>A0A062UCY3_9PROT</name>
<evidence type="ECO:0000313" key="2">
    <source>
        <dbReference type="Proteomes" id="UP000027190"/>
    </source>
</evidence>
<evidence type="ECO:0000313" key="1">
    <source>
        <dbReference type="EMBL" id="KCZ56152.1"/>
    </source>
</evidence>
<reference evidence="1 2" key="1">
    <citation type="journal article" date="2014" name="Antonie Van Leeuwenhoek">
        <title>Hyphomonas beringensis sp. nov. and Hyphomonas chukchiensis sp. nov., isolated from surface seawater of the Bering Sea and Chukchi Sea.</title>
        <authorList>
            <person name="Li C."/>
            <person name="Lai Q."/>
            <person name="Li G."/>
            <person name="Dong C."/>
            <person name="Wang J."/>
            <person name="Liao Y."/>
            <person name="Shao Z."/>
        </authorList>
    </citation>
    <scope>NUCLEOTIDE SEQUENCE [LARGE SCALE GENOMIC DNA]</scope>
    <source>
        <strain evidence="1 2">BH-BN04-4</strain>
    </source>
</reference>
<dbReference type="AlphaFoldDB" id="A0A062UCY3"/>
<dbReference type="EMBL" id="AWFG01000052">
    <property type="protein sequence ID" value="KCZ56152.1"/>
    <property type="molecule type" value="Genomic_DNA"/>
</dbReference>
<gene>
    <name evidence="1" type="ORF">HY30_07820</name>
</gene>
<comment type="caution">
    <text evidence="1">The sequence shown here is derived from an EMBL/GenBank/DDBJ whole genome shotgun (WGS) entry which is preliminary data.</text>
</comment>
<accession>A0A062UCY3</accession>